<proteinExistence type="predicted"/>
<accession>E1WZD4</accession>
<dbReference type="RefSeq" id="WP_014245593.1">
    <property type="nucleotide sequence ID" value="NC_016620.1"/>
</dbReference>
<dbReference type="PATRIC" id="fig|862908.3.peg.2929"/>
<name>E1WZD4_HALMS</name>
<gene>
    <name evidence="1" type="ordered locus">BMS_3063</name>
</gene>
<dbReference type="HOGENOM" id="CLU_1893282_0_0_7"/>
<dbReference type="EMBL" id="FQ312005">
    <property type="protein sequence ID" value="CBW27822.1"/>
    <property type="molecule type" value="Genomic_DNA"/>
</dbReference>
<keyword evidence="2" id="KW-1185">Reference proteome</keyword>
<sequence length="134" mass="15944">MKSIIEAKKLAHILSKEKGIRLKQALELLAEKNNFSTWKDYKNSLDTFWYEKSSSFLNHWFTQHQEAQDYQKQYGGYLLTYKGQYFVASADYIEHLGIDSKHEVWKKIDFDVSRSNALEKIYEYLKFTKEVKNG</sequence>
<dbReference type="Proteomes" id="UP000008963">
    <property type="component" value="Chromosome"/>
</dbReference>
<dbReference type="KEGG" id="bmx:BMS_3063"/>
<evidence type="ECO:0000313" key="2">
    <source>
        <dbReference type="Proteomes" id="UP000008963"/>
    </source>
</evidence>
<evidence type="ECO:0000313" key="1">
    <source>
        <dbReference type="EMBL" id="CBW27822.1"/>
    </source>
</evidence>
<dbReference type="AlphaFoldDB" id="E1WZD4"/>
<protein>
    <submittedName>
        <fullName evidence="1">Uncharacterized protein</fullName>
    </submittedName>
</protein>
<dbReference type="OrthoDB" id="8480925at2"/>
<organism evidence="1 2">
    <name type="scientific">Halobacteriovorax marinus (strain ATCC BAA-682 / DSM 15412 / SJ)</name>
    <name type="common">Bacteriovorax marinus</name>
    <dbReference type="NCBI Taxonomy" id="862908"/>
    <lineage>
        <taxon>Bacteria</taxon>
        <taxon>Pseudomonadati</taxon>
        <taxon>Bdellovibrionota</taxon>
        <taxon>Bacteriovoracia</taxon>
        <taxon>Bacteriovoracales</taxon>
        <taxon>Halobacteriovoraceae</taxon>
        <taxon>Halobacteriovorax</taxon>
    </lineage>
</organism>
<reference evidence="2" key="1">
    <citation type="journal article" date="2013" name="ISME J.">
        <title>A small predatory core genome in the divergent marine Bacteriovorax marinus SJ and the terrestrial Bdellovibrio bacteriovorus.</title>
        <authorList>
            <person name="Crossman L.C."/>
            <person name="Chen H."/>
            <person name="Cerdeno-Tarraga A.M."/>
            <person name="Brooks K."/>
            <person name="Quail M.A."/>
            <person name="Pineiro S.A."/>
            <person name="Hobley L."/>
            <person name="Sockett R.E."/>
            <person name="Bentley S.D."/>
            <person name="Parkhill J."/>
            <person name="Williams H.N."/>
            <person name="Stine O.C."/>
        </authorList>
    </citation>
    <scope>NUCLEOTIDE SEQUENCE [LARGE SCALE GENOMIC DNA]</scope>
    <source>
        <strain evidence="2">ATCC BAA-682 / DSM 15412 / SJ</strain>
    </source>
</reference>